<dbReference type="AlphaFoldDB" id="A0A9Q1L2F6"/>
<evidence type="ECO:0008006" key="13">
    <source>
        <dbReference type="Google" id="ProtNLM"/>
    </source>
</evidence>
<evidence type="ECO:0000256" key="3">
    <source>
        <dbReference type="ARBA" id="ARBA00022630"/>
    </source>
</evidence>
<dbReference type="GO" id="GO:0045454">
    <property type="term" value="P:cell redox homeostasis"/>
    <property type="evidence" value="ECO:0007669"/>
    <property type="project" value="InterPro"/>
</dbReference>
<feature type="domain" description="Pyridine nucleotide-disulphide oxidoreductase dimerisation" evidence="9">
    <location>
        <begin position="191"/>
        <end position="268"/>
    </location>
</feature>
<feature type="compositionally biased region" description="Basic and acidic residues" evidence="8">
    <location>
        <begin position="1"/>
        <end position="14"/>
    </location>
</feature>
<evidence type="ECO:0000256" key="2">
    <source>
        <dbReference type="ARBA" id="ARBA00007532"/>
    </source>
</evidence>
<evidence type="ECO:0000256" key="5">
    <source>
        <dbReference type="ARBA" id="ARBA00023002"/>
    </source>
</evidence>
<organism evidence="11 12">
    <name type="scientific">Carnegiea gigantea</name>
    <dbReference type="NCBI Taxonomy" id="171969"/>
    <lineage>
        <taxon>Eukaryota</taxon>
        <taxon>Viridiplantae</taxon>
        <taxon>Streptophyta</taxon>
        <taxon>Embryophyta</taxon>
        <taxon>Tracheophyta</taxon>
        <taxon>Spermatophyta</taxon>
        <taxon>Magnoliopsida</taxon>
        <taxon>eudicotyledons</taxon>
        <taxon>Gunneridae</taxon>
        <taxon>Pentapetalae</taxon>
        <taxon>Caryophyllales</taxon>
        <taxon>Cactineae</taxon>
        <taxon>Cactaceae</taxon>
        <taxon>Cactoideae</taxon>
        <taxon>Echinocereeae</taxon>
        <taxon>Carnegiea</taxon>
    </lineage>
</organism>
<evidence type="ECO:0000259" key="10">
    <source>
        <dbReference type="Pfam" id="PF07992"/>
    </source>
</evidence>
<dbReference type="GO" id="GO:0005829">
    <property type="term" value="C:cytosol"/>
    <property type="evidence" value="ECO:0007669"/>
    <property type="project" value="TreeGrafter"/>
</dbReference>
<comment type="cofactor">
    <cofactor evidence="1">
        <name>FAD</name>
        <dbReference type="ChEBI" id="CHEBI:57692"/>
    </cofactor>
</comment>
<dbReference type="InterPro" id="IPR023753">
    <property type="entry name" value="FAD/NAD-binding_dom"/>
</dbReference>
<accession>A0A9Q1L2F6</accession>
<proteinExistence type="inferred from homology"/>
<evidence type="ECO:0000313" key="12">
    <source>
        <dbReference type="Proteomes" id="UP001153076"/>
    </source>
</evidence>
<dbReference type="Pfam" id="PF02852">
    <property type="entry name" value="Pyr_redox_dim"/>
    <property type="match status" value="1"/>
</dbReference>
<sequence>MASRKMLIDGEEGKNTQSNAEDNTHYDFDLFVIGAGSGGVRAARFSAKYGAKDARHYGWEVNEKVDFNWKKLLQKKELGISSDEALSLEELPKHAVVLGGGGFDDEMRAVVARNLEGRGINLHPRTTLTQLSKTDDGIKVDEYSRTTVPSIWAIGDVTNRMNLTPVALMEGTCFAKTVFGAQPSKPDYSNIPYAVFSIPPLSVVGLSEEQAIEQANGDVLVFTSSFNPLKNTISQRQEKTVMKLLVDADTDKVLGASMCGPDAPEIMQVGIHPSAAEEFVTMRDPTRRVSGARKPKTNL</sequence>
<comment type="similarity">
    <text evidence="2">Belongs to the class-I pyridine nucleotide-disulfide oxidoreductase family.</text>
</comment>
<dbReference type="PRINTS" id="PR00411">
    <property type="entry name" value="PNDRDTASEI"/>
</dbReference>
<dbReference type="GO" id="GO:0004362">
    <property type="term" value="F:glutathione-disulfide reductase (NADPH) activity"/>
    <property type="evidence" value="ECO:0007669"/>
    <property type="project" value="TreeGrafter"/>
</dbReference>
<protein>
    <recommendedName>
        <fullName evidence="13">Glutathione reductase</fullName>
    </recommendedName>
</protein>
<dbReference type="PANTHER" id="PTHR42737:SF2">
    <property type="entry name" value="GLUTATHIONE REDUCTASE"/>
    <property type="match status" value="1"/>
</dbReference>
<keyword evidence="4" id="KW-0274">FAD</keyword>
<dbReference type="InterPro" id="IPR046952">
    <property type="entry name" value="GSHR/TRXR-like"/>
</dbReference>
<dbReference type="Gene3D" id="3.50.50.60">
    <property type="entry name" value="FAD/NAD(P)-binding domain"/>
    <property type="match status" value="3"/>
</dbReference>
<evidence type="ECO:0000256" key="1">
    <source>
        <dbReference type="ARBA" id="ARBA00001974"/>
    </source>
</evidence>
<dbReference type="OrthoDB" id="5956163at2759"/>
<dbReference type="GO" id="GO:0005739">
    <property type="term" value="C:mitochondrion"/>
    <property type="evidence" value="ECO:0007669"/>
    <property type="project" value="TreeGrafter"/>
</dbReference>
<reference evidence="11" key="1">
    <citation type="submission" date="2022-04" db="EMBL/GenBank/DDBJ databases">
        <title>Carnegiea gigantea Genome sequencing and assembly v2.</title>
        <authorList>
            <person name="Copetti D."/>
            <person name="Sanderson M.J."/>
            <person name="Burquez A."/>
            <person name="Wojciechowski M.F."/>
        </authorList>
    </citation>
    <scope>NUCLEOTIDE SEQUENCE</scope>
    <source>
        <strain evidence="11">SGP5-SGP5p</strain>
        <tissue evidence="11">Aerial part</tissue>
    </source>
</reference>
<evidence type="ECO:0000259" key="9">
    <source>
        <dbReference type="Pfam" id="PF02852"/>
    </source>
</evidence>
<keyword evidence="6" id="KW-1015">Disulfide bond</keyword>
<dbReference type="InterPro" id="IPR016156">
    <property type="entry name" value="FAD/NAD-linked_Rdtase_dimer_sf"/>
</dbReference>
<feature type="region of interest" description="Disordered" evidence="8">
    <location>
        <begin position="1"/>
        <end position="21"/>
    </location>
</feature>
<name>A0A9Q1L2F6_9CARY</name>
<dbReference type="InterPro" id="IPR004099">
    <property type="entry name" value="Pyr_nucl-diS_OxRdtase_dimer"/>
</dbReference>
<keyword evidence="7" id="KW-0676">Redox-active center</keyword>
<evidence type="ECO:0000256" key="7">
    <source>
        <dbReference type="ARBA" id="ARBA00023284"/>
    </source>
</evidence>
<evidence type="ECO:0000256" key="8">
    <source>
        <dbReference type="SAM" id="MobiDB-lite"/>
    </source>
</evidence>
<dbReference type="SUPFAM" id="SSF55424">
    <property type="entry name" value="FAD/NAD-linked reductases, dimerisation (C-terminal) domain"/>
    <property type="match status" value="1"/>
</dbReference>
<dbReference type="EMBL" id="JAKOGI010000001">
    <property type="protein sequence ID" value="KAJ8453264.1"/>
    <property type="molecule type" value="Genomic_DNA"/>
</dbReference>
<dbReference type="SUPFAM" id="SSF51905">
    <property type="entry name" value="FAD/NAD(P)-binding domain"/>
    <property type="match status" value="1"/>
</dbReference>
<dbReference type="GO" id="GO:0006749">
    <property type="term" value="P:glutathione metabolic process"/>
    <property type="evidence" value="ECO:0007669"/>
    <property type="project" value="TreeGrafter"/>
</dbReference>
<comment type="caution">
    <text evidence="11">The sequence shown here is derived from an EMBL/GenBank/DDBJ whole genome shotgun (WGS) entry which is preliminary data.</text>
</comment>
<dbReference type="Pfam" id="PF07992">
    <property type="entry name" value="Pyr_redox_2"/>
    <property type="match status" value="1"/>
</dbReference>
<feature type="domain" description="FAD/NAD(P)-binding" evidence="10">
    <location>
        <begin position="134"/>
        <end position="171"/>
    </location>
</feature>
<dbReference type="Proteomes" id="UP001153076">
    <property type="component" value="Unassembled WGS sequence"/>
</dbReference>
<keyword evidence="5" id="KW-0560">Oxidoreductase</keyword>
<gene>
    <name evidence="11" type="ORF">Cgig2_008148</name>
</gene>
<keyword evidence="3" id="KW-0285">Flavoprotein</keyword>
<keyword evidence="12" id="KW-1185">Reference proteome</keyword>
<dbReference type="GO" id="GO:0034599">
    <property type="term" value="P:cellular response to oxidative stress"/>
    <property type="evidence" value="ECO:0007669"/>
    <property type="project" value="TreeGrafter"/>
</dbReference>
<dbReference type="GO" id="GO:0050660">
    <property type="term" value="F:flavin adenine dinucleotide binding"/>
    <property type="evidence" value="ECO:0007669"/>
    <property type="project" value="InterPro"/>
</dbReference>
<evidence type="ECO:0000256" key="6">
    <source>
        <dbReference type="ARBA" id="ARBA00023157"/>
    </source>
</evidence>
<dbReference type="InterPro" id="IPR036188">
    <property type="entry name" value="FAD/NAD-bd_sf"/>
</dbReference>
<dbReference type="PANTHER" id="PTHR42737">
    <property type="entry name" value="GLUTATHIONE REDUCTASE"/>
    <property type="match status" value="1"/>
</dbReference>
<dbReference type="PRINTS" id="PR00368">
    <property type="entry name" value="FADPNR"/>
</dbReference>
<evidence type="ECO:0000256" key="4">
    <source>
        <dbReference type="ARBA" id="ARBA00022827"/>
    </source>
</evidence>
<evidence type="ECO:0000313" key="11">
    <source>
        <dbReference type="EMBL" id="KAJ8453264.1"/>
    </source>
</evidence>